<feature type="signal peptide" evidence="1">
    <location>
        <begin position="1"/>
        <end position="25"/>
    </location>
</feature>
<dbReference type="InterPro" id="IPR027275">
    <property type="entry name" value="PRC-brl_dom"/>
</dbReference>
<sequence>MSITKKLVIAAALSGAVLAPSLSMAQTAGGTVLGVSETVLADVVSGWSVKRTILNKAVYNNDAKPAKVGKIEDVIIAPTGSVSYAIINSSAFMGLSNHRVAIPVEQFKIEGDRITLPGATKDALRAMPVFQYAKKK</sequence>
<dbReference type="Gene3D" id="2.30.30.240">
    <property type="entry name" value="PRC-barrel domain"/>
    <property type="match status" value="1"/>
</dbReference>
<dbReference type="SUPFAM" id="SSF50346">
    <property type="entry name" value="PRC-barrel domain"/>
    <property type="match status" value="1"/>
</dbReference>
<evidence type="ECO:0000256" key="1">
    <source>
        <dbReference type="SAM" id="SignalP"/>
    </source>
</evidence>
<protein>
    <submittedName>
        <fullName evidence="3">Photosystem reaction center subunit H</fullName>
    </submittedName>
</protein>
<feature type="chain" id="PRO_5015515394" evidence="1">
    <location>
        <begin position="26"/>
        <end position="136"/>
    </location>
</feature>
<dbReference type="KEGG" id="otk:C6570_07480"/>
<name>A0A2S0MEA4_9BURK</name>
<dbReference type="InterPro" id="IPR011033">
    <property type="entry name" value="PRC_barrel-like_sf"/>
</dbReference>
<proteinExistence type="predicted"/>
<dbReference type="EMBL" id="CP027666">
    <property type="protein sequence ID" value="AVO34101.1"/>
    <property type="molecule type" value="Genomic_DNA"/>
</dbReference>
<dbReference type="OrthoDB" id="8759924at2"/>
<feature type="domain" description="PRC-barrel" evidence="2">
    <location>
        <begin position="52"/>
        <end position="117"/>
    </location>
</feature>
<dbReference type="AlphaFoldDB" id="A0A2S0MEA4"/>
<reference evidence="3 4" key="1">
    <citation type="submission" date="2018-03" db="EMBL/GenBank/DDBJ databases">
        <title>Genome sequencing of Ottowia sp.</title>
        <authorList>
            <person name="Kim S.-J."/>
            <person name="Heo J."/>
            <person name="Kwon S.-W."/>
        </authorList>
    </citation>
    <scope>NUCLEOTIDE SEQUENCE [LARGE SCALE GENOMIC DNA]</scope>
    <source>
        <strain evidence="3 4">KADR8-3</strain>
    </source>
</reference>
<dbReference type="Pfam" id="PF05239">
    <property type="entry name" value="PRC"/>
    <property type="match status" value="1"/>
</dbReference>
<dbReference type="RefSeq" id="WP_106702656.1">
    <property type="nucleotide sequence ID" value="NZ_CP027666.1"/>
</dbReference>
<evidence type="ECO:0000313" key="4">
    <source>
        <dbReference type="Proteomes" id="UP000239709"/>
    </source>
</evidence>
<accession>A0A2S0MEA4</accession>
<evidence type="ECO:0000259" key="2">
    <source>
        <dbReference type="Pfam" id="PF05239"/>
    </source>
</evidence>
<gene>
    <name evidence="3" type="ORF">C6570_07480</name>
</gene>
<dbReference type="Proteomes" id="UP000239709">
    <property type="component" value="Chromosome"/>
</dbReference>
<evidence type="ECO:0000313" key="3">
    <source>
        <dbReference type="EMBL" id="AVO34101.1"/>
    </source>
</evidence>
<keyword evidence="1" id="KW-0732">Signal</keyword>
<keyword evidence="4" id="KW-1185">Reference proteome</keyword>
<organism evidence="3 4">
    <name type="scientific">Ottowia oryzae</name>
    <dbReference type="NCBI Taxonomy" id="2109914"/>
    <lineage>
        <taxon>Bacteria</taxon>
        <taxon>Pseudomonadati</taxon>
        <taxon>Pseudomonadota</taxon>
        <taxon>Betaproteobacteria</taxon>
        <taxon>Burkholderiales</taxon>
        <taxon>Comamonadaceae</taxon>
        <taxon>Ottowia</taxon>
    </lineage>
</organism>